<name>A0A834GSW0_RHOSS</name>
<dbReference type="Proteomes" id="UP000626092">
    <property type="component" value="Unassembled WGS sequence"/>
</dbReference>
<dbReference type="AlphaFoldDB" id="A0A834GSW0"/>
<evidence type="ECO:0000313" key="2">
    <source>
        <dbReference type="Proteomes" id="UP000626092"/>
    </source>
</evidence>
<protein>
    <submittedName>
        <fullName evidence="1">Uncharacterized protein</fullName>
    </submittedName>
</protein>
<reference evidence="1" key="1">
    <citation type="submission" date="2019-11" db="EMBL/GenBank/DDBJ databases">
        <authorList>
            <person name="Liu Y."/>
            <person name="Hou J."/>
            <person name="Li T.-Q."/>
            <person name="Guan C.-H."/>
            <person name="Wu X."/>
            <person name="Wu H.-Z."/>
            <person name="Ling F."/>
            <person name="Zhang R."/>
            <person name="Shi X.-G."/>
            <person name="Ren J.-P."/>
            <person name="Chen E.-F."/>
            <person name="Sun J.-M."/>
        </authorList>
    </citation>
    <scope>NUCLEOTIDE SEQUENCE</scope>
    <source>
        <strain evidence="1">Adult_tree_wgs_1</strain>
        <tissue evidence="1">Leaves</tissue>
    </source>
</reference>
<dbReference type="EMBL" id="WJXA01000007">
    <property type="protein sequence ID" value="KAF7139212.1"/>
    <property type="molecule type" value="Genomic_DNA"/>
</dbReference>
<gene>
    <name evidence="1" type="ORF">RHSIM_Rhsim07G0164800</name>
</gene>
<evidence type="ECO:0000313" key="1">
    <source>
        <dbReference type="EMBL" id="KAF7139212.1"/>
    </source>
</evidence>
<dbReference type="OrthoDB" id="1781131at2759"/>
<keyword evidence="2" id="KW-1185">Reference proteome</keyword>
<proteinExistence type="predicted"/>
<comment type="caution">
    <text evidence="1">The sequence shown here is derived from an EMBL/GenBank/DDBJ whole genome shotgun (WGS) entry which is preliminary data.</text>
</comment>
<accession>A0A834GSW0</accession>
<organism evidence="1 2">
    <name type="scientific">Rhododendron simsii</name>
    <name type="common">Sims's rhododendron</name>
    <dbReference type="NCBI Taxonomy" id="118357"/>
    <lineage>
        <taxon>Eukaryota</taxon>
        <taxon>Viridiplantae</taxon>
        <taxon>Streptophyta</taxon>
        <taxon>Embryophyta</taxon>
        <taxon>Tracheophyta</taxon>
        <taxon>Spermatophyta</taxon>
        <taxon>Magnoliopsida</taxon>
        <taxon>eudicotyledons</taxon>
        <taxon>Gunneridae</taxon>
        <taxon>Pentapetalae</taxon>
        <taxon>asterids</taxon>
        <taxon>Ericales</taxon>
        <taxon>Ericaceae</taxon>
        <taxon>Ericoideae</taxon>
        <taxon>Rhodoreae</taxon>
        <taxon>Rhododendron</taxon>
    </lineage>
</organism>
<sequence>MEYEWMINWGVLAEEWLEREAIELHAQNQPEPGNEMMGAFQNNDEWLMAYVDHKDPGNQKEWEWIPTPNEWQMLEEEDPLDYVTLPLLFIDYEKKDDPLDTFSLSHLFGHETRLSLNEINRQHQAMNVFGKEYNSDPSKFIVPDTEPKPIVYVPEEPEVLFLGSFEMENRHLMEGWYERETVEFLMGGEPTVGDETWSDFVQNWESFQANPLDGYSLYGLFQEPEPVEEEERLDEELHSFVPPMTFDESSRGHFEDAHHTGHEEYAAFDTNQFIQDDPGQPMVETVFEDIDWFPQAYIIGESLPRPAAPFPPQPDIAMLEHTPFDNFWDEDEVMDIQVRNGEVWTVNKAMIDDSF</sequence>